<protein>
    <recommendedName>
        <fullName evidence="4">Lipoprotein</fullName>
    </recommendedName>
</protein>
<dbReference type="EMBL" id="CP033461">
    <property type="protein sequence ID" value="QDX90927.1"/>
    <property type="molecule type" value="Genomic_DNA"/>
</dbReference>
<dbReference type="OrthoDB" id="2476193at2"/>
<feature type="signal peptide" evidence="1">
    <location>
        <begin position="1"/>
        <end position="20"/>
    </location>
</feature>
<proteinExistence type="predicted"/>
<evidence type="ECO:0008006" key="4">
    <source>
        <dbReference type="Google" id="ProtNLM"/>
    </source>
</evidence>
<organism evidence="2 3">
    <name type="scientific">Brevibacillus laterosporus</name>
    <name type="common">Bacillus laterosporus</name>
    <dbReference type="NCBI Taxonomy" id="1465"/>
    <lineage>
        <taxon>Bacteria</taxon>
        <taxon>Bacillati</taxon>
        <taxon>Bacillota</taxon>
        <taxon>Bacilli</taxon>
        <taxon>Bacillales</taxon>
        <taxon>Paenibacillaceae</taxon>
        <taxon>Brevibacillus</taxon>
    </lineage>
</organism>
<gene>
    <name evidence="2" type="ORF">EEL30_00115</name>
</gene>
<dbReference type="AlphaFoldDB" id="A0A518V1R4"/>
<dbReference type="Proteomes" id="UP000319432">
    <property type="component" value="Plasmid p1821L01"/>
</dbReference>
<reference evidence="2 3" key="1">
    <citation type="submission" date="2018-11" db="EMBL/GenBank/DDBJ databases">
        <title>Phylogenetic determinants of toxin gene distribution in genomes of Brevibacillus laterosporus.</title>
        <authorList>
            <person name="Glare T.R."/>
            <person name="Durrant A."/>
            <person name="Berry C."/>
            <person name="Palma L."/>
            <person name="Ormskirk M."/>
            <person name="Cox M.O."/>
        </authorList>
    </citation>
    <scope>NUCLEOTIDE SEQUENCE [LARGE SCALE GENOMIC DNA]</scope>
    <source>
        <strain evidence="2 3">1821L</strain>
        <plasmid evidence="2 3">p1821L01</plasmid>
    </source>
</reference>
<accession>A0A518V1R4</accession>
<feature type="chain" id="PRO_5038578086" description="Lipoprotein" evidence="1">
    <location>
        <begin position="21"/>
        <end position="209"/>
    </location>
</feature>
<keyword evidence="3" id="KW-1185">Reference proteome</keyword>
<name>A0A518V1R4_BRELA</name>
<keyword evidence="2" id="KW-0614">Plasmid</keyword>
<evidence type="ECO:0000313" key="3">
    <source>
        <dbReference type="Proteomes" id="UP000319432"/>
    </source>
</evidence>
<evidence type="ECO:0000256" key="1">
    <source>
        <dbReference type="SAM" id="SignalP"/>
    </source>
</evidence>
<geneLocation type="plasmid" evidence="2 3">
    <name>p1821L01</name>
</geneLocation>
<sequence length="209" mass="23926">MKKIFLFLLISIIATTSISACSPSKVETTSSIPLQRNDLLTKENITLIASLVEKSAPEVLNDEVLTSKGDIPKWIWFEKLQTWTSEFLWLTRSKQFIDGNSKDVIVSTLTKYFTPTKAEEIFAFYFKKKDDGTYECIETERFTTSLQGILEDLKVDLQKKSETNTSVLITGIGYDSSNFKNKQQIIVKVQFNLVKDKDHYLIEDITDLD</sequence>
<dbReference type="PROSITE" id="PS51257">
    <property type="entry name" value="PROKAR_LIPOPROTEIN"/>
    <property type="match status" value="1"/>
</dbReference>
<evidence type="ECO:0000313" key="2">
    <source>
        <dbReference type="EMBL" id="QDX90927.1"/>
    </source>
</evidence>
<keyword evidence="1" id="KW-0732">Signal</keyword>